<dbReference type="GO" id="GO:0051213">
    <property type="term" value="F:dioxygenase activity"/>
    <property type="evidence" value="ECO:0007669"/>
    <property type="project" value="UniProtKB-KW"/>
</dbReference>
<dbReference type="SUPFAM" id="SSF51197">
    <property type="entry name" value="Clavaminate synthase-like"/>
    <property type="match status" value="1"/>
</dbReference>
<protein>
    <submittedName>
        <fullName evidence="1">Phytanoyl-CoA dioxygenase family protein</fullName>
    </submittedName>
</protein>
<dbReference type="EMBL" id="JASKHM010000008">
    <property type="protein sequence ID" value="MEQ4483666.1"/>
    <property type="molecule type" value="Genomic_DNA"/>
</dbReference>
<dbReference type="PANTHER" id="PTHR20883">
    <property type="entry name" value="PHYTANOYL-COA DIOXYGENASE DOMAIN CONTAINING 1"/>
    <property type="match status" value="1"/>
</dbReference>
<keyword evidence="1" id="KW-0223">Dioxygenase</keyword>
<dbReference type="InterPro" id="IPR008775">
    <property type="entry name" value="Phytyl_CoA_dOase-like"/>
</dbReference>
<dbReference type="Pfam" id="PF05721">
    <property type="entry name" value="PhyH"/>
    <property type="match status" value="1"/>
</dbReference>
<gene>
    <name evidence="1" type="ORF">QJS35_14825</name>
</gene>
<keyword evidence="2" id="KW-1185">Reference proteome</keyword>
<reference evidence="1 2" key="1">
    <citation type="journal article" date="2023" name="Genome Announc.">
        <title>Pan-Genome Analyses of the Genus Cohnella and Proposal of the Novel Species Cohnella silvisoli sp. nov., Isolated from Forest Soil.</title>
        <authorList>
            <person name="Wang C."/>
            <person name="Mao L."/>
            <person name="Bao G."/>
            <person name="Zhu H."/>
        </authorList>
    </citation>
    <scope>NUCLEOTIDE SEQUENCE [LARGE SCALE GENOMIC DNA]</scope>
    <source>
        <strain evidence="1 2">NL03-T5-1</strain>
    </source>
</reference>
<comment type="caution">
    <text evidence="1">The sequence shown here is derived from an EMBL/GenBank/DDBJ whole genome shotgun (WGS) entry which is preliminary data.</text>
</comment>
<evidence type="ECO:0000313" key="2">
    <source>
        <dbReference type="Proteomes" id="UP001493487"/>
    </source>
</evidence>
<dbReference type="Proteomes" id="UP001493487">
    <property type="component" value="Unassembled WGS sequence"/>
</dbReference>
<organism evidence="1 2">
    <name type="scientific">Cohnella silvisoli</name>
    <dbReference type="NCBI Taxonomy" id="2873699"/>
    <lineage>
        <taxon>Bacteria</taxon>
        <taxon>Bacillati</taxon>
        <taxon>Bacillota</taxon>
        <taxon>Bacilli</taxon>
        <taxon>Bacillales</taxon>
        <taxon>Paenibacillaceae</taxon>
        <taxon>Cohnella</taxon>
    </lineage>
</organism>
<name>A0ABV1KUB3_9BACL</name>
<keyword evidence="1" id="KW-0560">Oxidoreductase</keyword>
<dbReference type="PANTHER" id="PTHR20883:SF48">
    <property type="entry name" value="ECTOINE DIOXYGENASE"/>
    <property type="match status" value="1"/>
</dbReference>
<proteinExistence type="predicted"/>
<dbReference type="RefSeq" id="WP_232186163.1">
    <property type="nucleotide sequence ID" value="NZ_JAIOAP010000007.1"/>
</dbReference>
<sequence>MSTQLEHELESSNAWLHDLPMLRNKLKEDGYLFFRGILDVQALEQIREDMLEIASEYGYVNRDAPLADGIYSGQSFPTSTKFETSPIYRRILELPRFNAFGSSPVLSLLLSGLLDSEIQEHRRRIGRITLPGSFKNTTPPHQDYFYIKGTPDTFTCWIPAGNCPGELGGLAVMPKSNHLGMLEHEPMQGTGGHGVSHERCEQLGLPWLTTDFRIGDLLMFHGHTLHKALDNRTEDRLRVSLEYRFQRKEDEIDPGSMDYHMKGAFDK</sequence>
<evidence type="ECO:0000313" key="1">
    <source>
        <dbReference type="EMBL" id="MEQ4483666.1"/>
    </source>
</evidence>
<accession>A0ABV1KUB3</accession>
<dbReference type="Gene3D" id="2.60.120.620">
    <property type="entry name" value="q2cbj1_9rhob like domain"/>
    <property type="match status" value="1"/>
</dbReference>